<dbReference type="InterPro" id="IPR050405">
    <property type="entry name" value="Intermediate_filament"/>
</dbReference>
<dbReference type="PANTHER" id="PTHR45652:SF11">
    <property type="entry name" value="NOTOCHORD GRANULAR SURFACE"/>
    <property type="match status" value="1"/>
</dbReference>
<evidence type="ECO:0000256" key="4">
    <source>
        <dbReference type="SAM" id="MobiDB-lite"/>
    </source>
</evidence>
<keyword evidence="7" id="KW-1185">Reference proteome</keyword>
<dbReference type="EMBL" id="JAPTMU010000017">
    <property type="protein sequence ID" value="KAJ4929416.1"/>
    <property type="molecule type" value="Genomic_DNA"/>
</dbReference>
<dbReference type="GO" id="GO:0005200">
    <property type="term" value="F:structural constituent of cytoskeleton"/>
    <property type="evidence" value="ECO:0007669"/>
    <property type="project" value="TreeGrafter"/>
</dbReference>
<dbReference type="PROSITE" id="PS51842">
    <property type="entry name" value="IF_ROD_2"/>
    <property type="match status" value="1"/>
</dbReference>
<sequence length="512" mass="57601">MSRSPDRMSSYRRQFEGAFAAPPAYKLRVSSPSPTRRESRHRSASYTRSAGSMGRRAISNKSAMSSSERMGTLCLGMSMGLGKQLDLDAAAVENQAFMATRTTERQEMVVLNDRLAAYIEKVRNLESDNKLLEAEIESLKNRHERPSGLRKLYETQLKELLRDAERMRVQRDTSLKAKEAMLGQFDILKAKYYEAVDARKKMEQDIENLRPDVDKATTARIVLEKHLENLEVQRAFLEREIDELMQLICGATSKVEVSFGLPDLSSALRQIQSQYESIAAKNLEEMDSWYRSKFEDLNSASSKHAHKTRSLREEIAGYKKDVLNKERELEALATKNEYLEAQIRDSALQYKKEVEDLEERIEAIKLDLRVTKEKIAMLLREYQDLLNMKMALEVEITTYRTLIEGEDSRLSTMVPQLSQPGGHHLTCGVSMNATSASVSDSSAAVTSKLDGNPDGMSSTGGEKAPGAGGQATETTERKTLLIRSVKTDGDTYESDTQERTFIISGAADETEE</sequence>
<feature type="coiled-coil region" evidence="3">
    <location>
        <begin position="213"/>
        <end position="247"/>
    </location>
</feature>
<dbReference type="Proteomes" id="UP001219934">
    <property type="component" value="Unassembled WGS sequence"/>
</dbReference>
<evidence type="ECO:0000313" key="7">
    <source>
        <dbReference type="Proteomes" id="UP001219934"/>
    </source>
</evidence>
<evidence type="ECO:0000256" key="2">
    <source>
        <dbReference type="ARBA" id="ARBA00023054"/>
    </source>
</evidence>
<dbReference type="InterPro" id="IPR039008">
    <property type="entry name" value="IF_rod_dom"/>
</dbReference>
<dbReference type="Pfam" id="PF00038">
    <property type="entry name" value="Filament"/>
    <property type="match status" value="1"/>
</dbReference>
<dbReference type="GO" id="GO:0045109">
    <property type="term" value="P:intermediate filament organization"/>
    <property type="evidence" value="ECO:0007669"/>
    <property type="project" value="TreeGrafter"/>
</dbReference>
<dbReference type="PANTHER" id="PTHR45652">
    <property type="entry name" value="GLIAL FIBRILLARY ACIDIC PROTEIN"/>
    <property type="match status" value="1"/>
</dbReference>
<dbReference type="AlphaFoldDB" id="A0AAD6AR15"/>
<keyword evidence="1" id="KW-0403">Intermediate filament</keyword>
<feature type="domain" description="IF rod" evidence="5">
    <location>
        <begin position="104"/>
        <end position="410"/>
    </location>
</feature>
<evidence type="ECO:0000313" key="6">
    <source>
        <dbReference type="EMBL" id="KAJ4929416.1"/>
    </source>
</evidence>
<organism evidence="6 7">
    <name type="scientific">Pogonophryne albipinna</name>
    <dbReference type="NCBI Taxonomy" id="1090488"/>
    <lineage>
        <taxon>Eukaryota</taxon>
        <taxon>Metazoa</taxon>
        <taxon>Chordata</taxon>
        <taxon>Craniata</taxon>
        <taxon>Vertebrata</taxon>
        <taxon>Euteleostomi</taxon>
        <taxon>Actinopterygii</taxon>
        <taxon>Neopterygii</taxon>
        <taxon>Teleostei</taxon>
        <taxon>Neoteleostei</taxon>
        <taxon>Acanthomorphata</taxon>
        <taxon>Eupercaria</taxon>
        <taxon>Perciformes</taxon>
        <taxon>Notothenioidei</taxon>
        <taxon>Pogonophryne</taxon>
    </lineage>
</organism>
<feature type="coiled-coil region" evidence="3">
    <location>
        <begin position="308"/>
        <end position="395"/>
    </location>
</feature>
<name>A0AAD6AR15_9TELE</name>
<protein>
    <recommendedName>
        <fullName evidence="5">IF rod domain-containing protein</fullName>
    </recommendedName>
</protein>
<comment type="caution">
    <text evidence="6">The sequence shown here is derived from an EMBL/GenBank/DDBJ whole genome shotgun (WGS) entry which is preliminary data.</text>
</comment>
<dbReference type="Pfam" id="PF04732">
    <property type="entry name" value="Filament_head"/>
    <property type="match status" value="1"/>
</dbReference>
<dbReference type="Gene3D" id="1.20.5.500">
    <property type="entry name" value="Single helix bin"/>
    <property type="match status" value="1"/>
</dbReference>
<dbReference type="InterPro" id="IPR006821">
    <property type="entry name" value="Intermed_filament_DNA-bd"/>
</dbReference>
<dbReference type="SMART" id="SM01391">
    <property type="entry name" value="Filament"/>
    <property type="match status" value="1"/>
</dbReference>
<feature type="region of interest" description="Disordered" evidence="4">
    <location>
        <begin position="441"/>
        <end position="479"/>
    </location>
</feature>
<evidence type="ECO:0000259" key="5">
    <source>
        <dbReference type="PROSITE" id="PS51842"/>
    </source>
</evidence>
<dbReference type="Gene3D" id="1.20.5.1160">
    <property type="entry name" value="Vasodilator-stimulated phosphoprotein"/>
    <property type="match status" value="1"/>
</dbReference>
<dbReference type="GO" id="GO:0005882">
    <property type="term" value="C:intermediate filament"/>
    <property type="evidence" value="ECO:0007669"/>
    <property type="project" value="UniProtKB-KW"/>
</dbReference>
<dbReference type="Gene3D" id="1.20.5.170">
    <property type="match status" value="1"/>
</dbReference>
<keyword evidence="2 3" id="KW-0175">Coiled coil</keyword>
<accession>A0AAD6AR15</accession>
<dbReference type="SUPFAM" id="SSF64593">
    <property type="entry name" value="Intermediate filament protein, coiled coil region"/>
    <property type="match status" value="2"/>
</dbReference>
<gene>
    <name evidence="6" type="ORF">JOQ06_005024</name>
</gene>
<dbReference type="GO" id="GO:0005737">
    <property type="term" value="C:cytoplasm"/>
    <property type="evidence" value="ECO:0007669"/>
    <property type="project" value="TreeGrafter"/>
</dbReference>
<reference evidence="6" key="1">
    <citation type="submission" date="2022-11" db="EMBL/GenBank/DDBJ databases">
        <title>Chromosome-level genome of Pogonophryne albipinna.</title>
        <authorList>
            <person name="Jo E."/>
        </authorList>
    </citation>
    <scope>NUCLEOTIDE SEQUENCE</scope>
    <source>
        <strain evidence="6">SGF0006</strain>
        <tissue evidence="6">Muscle</tissue>
    </source>
</reference>
<evidence type="ECO:0000256" key="1">
    <source>
        <dbReference type="ARBA" id="ARBA00022754"/>
    </source>
</evidence>
<evidence type="ECO:0000256" key="3">
    <source>
        <dbReference type="SAM" id="Coils"/>
    </source>
</evidence>
<proteinExistence type="predicted"/>
<feature type="region of interest" description="Disordered" evidence="4">
    <location>
        <begin position="26"/>
        <end position="65"/>
    </location>
</feature>
<feature type="coiled-coil region" evidence="3">
    <location>
        <begin position="108"/>
        <end position="170"/>
    </location>
</feature>